<organism evidence="5 6">
    <name type="scientific">Lasallia pustulata</name>
    <dbReference type="NCBI Taxonomy" id="136370"/>
    <lineage>
        <taxon>Eukaryota</taxon>
        <taxon>Fungi</taxon>
        <taxon>Dikarya</taxon>
        <taxon>Ascomycota</taxon>
        <taxon>Pezizomycotina</taxon>
        <taxon>Lecanoromycetes</taxon>
        <taxon>OSLEUM clade</taxon>
        <taxon>Umbilicariomycetidae</taxon>
        <taxon>Umbilicariales</taxon>
        <taxon>Umbilicariaceae</taxon>
        <taxon>Lasallia</taxon>
    </lineage>
</organism>
<dbReference type="PANTHER" id="PTHR10039">
    <property type="entry name" value="AMELOGENIN"/>
    <property type="match status" value="1"/>
</dbReference>
<dbReference type="PROSITE" id="PS50088">
    <property type="entry name" value="ANK_REPEAT"/>
    <property type="match status" value="5"/>
</dbReference>
<dbReference type="Gene3D" id="1.25.40.20">
    <property type="entry name" value="Ankyrin repeat-containing domain"/>
    <property type="match status" value="1"/>
</dbReference>
<comment type="caution">
    <text evidence="5">The sequence shown here is derived from an EMBL/GenBank/DDBJ whole genome shotgun (WGS) entry which is preliminary data.</text>
</comment>
<dbReference type="Proteomes" id="UP000324767">
    <property type="component" value="Unassembled WGS sequence"/>
</dbReference>
<dbReference type="InterPro" id="IPR036770">
    <property type="entry name" value="Ankyrin_rpt-contain_sf"/>
</dbReference>
<sequence>MASTAVDASLQAALDEFQDVLTPVEKDRLHTLSQVPDHTAVITFTAQVDQENASRRGRCVSNRLFGVLESVQQFSLVVDTFVSAHPGVAAPVWGGLKLSILTATNVSSYFDKFSEYFMAVGKHCPRYSEYQSLFPNSVGLQTALCNFYATIIRFCKRAIEVFRRTGLQQFVTAFWKPFEIEFSSFTRALGNQRKELKAEISLAAEQAASQERQLQDSHRQHTGLFSRKFDKESAENREWRLQAEERKSKKKKERLLAKLSTYDFLTALKHERKKRHGKTSSWLSQTSEWNKWVHGPSSSVFWCSGILGSGKTVLVAKVIDDLFCLRSPGDTVSFFFCRYDEPQSLHARTIISCLIRQCLQAETLTRDVETQLTKLFEIGKPDIEELGALLETVISASKTHFIVIDALDESARADLDTVLTVLHRVFDASRSTVKIFIASRGGCHWEKKDNGDLAIGTPQLTKDVCDALVEGAQGMFLYVVFQLNDICEQTCDEDIREVITHLPKDLPETFERVLSRISRSGQGKAKMAEKVFRWVSTARRPLHLEELHEAIVKQFLLSASRSDSSNFRFQLSQADHEAGEICVTYLNFSDFKRQVAERPKPRSPQPSVEPKAIIKATLSTIQGSKGSTVSNSWSKLERLCYSRRESKFDTMGHLLHVADGNDAATLQKLGFRCAFLAYASEYWLSHTADFDESNTPTWSLWKHILITSDPLAQVPWTVDDWTGCTRTLSQYIVENNHYALLRMIGNSKLYTFSQTESYYLLSRALRLGHIRLFDLLLESLPKFGGVLKNILTPDLFEAAANGQSEWVQRLLKAGVRATAMYTGSTWSDAAALDIIICNGSDAMIRTMLRTRSGFKTQSSERRRGLLSPLHLAAMFGHQSVIRILLEHGSEIEARTQHEQQTALHLAARQGYASAVQELLTYGADVEAKNVGRLTALHIAAQFGHLFVVNLLLNDGADIMEESIDGKQALHYAAQFGRESVVHALLMRGAAVDAHEKQHGITPLHFAASLGLGSLSELVRKSPWDPTVHVKDTTLQKLAIEKEYNSEARPYESVIRLFLNNGADVDAKDSHGYTALHFAAGWGLKVVVQLLLDRNADINQKQFRGETALDVAKKRGYYKIIKLLEGHKSAQILVNRH</sequence>
<evidence type="ECO:0000256" key="2">
    <source>
        <dbReference type="PROSITE-ProRule" id="PRU00023"/>
    </source>
</evidence>
<dbReference type="SUPFAM" id="SSF140860">
    <property type="entry name" value="Pseudo ankyrin repeat-like"/>
    <property type="match status" value="1"/>
</dbReference>
<accession>A0A5M8PAZ2</accession>
<feature type="repeat" description="ANK" evidence="2">
    <location>
        <begin position="931"/>
        <end position="963"/>
    </location>
</feature>
<evidence type="ECO:0000259" key="3">
    <source>
        <dbReference type="Pfam" id="PF24809"/>
    </source>
</evidence>
<dbReference type="EMBL" id="VXIT01000028">
    <property type="protein sequence ID" value="KAA6406447.1"/>
    <property type="molecule type" value="Genomic_DNA"/>
</dbReference>
<protein>
    <submittedName>
        <fullName evidence="5">Uncharacterized protein</fullName>
    </submittedName>
</protein>
<dbReference type="InterPro" id="IPR056125">
    <property type="entry name" value="DUF7708"/>
</dbReference>
<dbReference type="PRINTS" id="PR01415">
    <property type="entry name" value="ANKYRIN"/>
</dbReference>
<feature type="repeat" description="ANK" evidence="2">
    <location>
        <begin position="964"/>
        <end position="996"/>
    </location>
</feature>
<evidence type="ECO:0000313" key="5">
    <source>
        <dbReference type="EMBL" id="KAA6406447.1"/>
    </source>
</evidence>
<dbReference type="SUPFAM" id="SSF52540">
    <property type="entry name" value="P-loop containing nucleoside triphosphate hydrolases"/>
    <property type="match status" value="1"/>
</dbReference>
<evidence type="ECO:0000259" key="4">
    <source>
        <dbReference type="Pfam" id="PF24883"/>
    </source>
</evidence>
<proteinExistence type="predicted"/>
<feature type="repeat" description="ANK" evidence="2">
    <location>
        <begin position="864"/>
        <end position="896"/>
    </location>
</feature>
<evidence type="ECO:0000313" key="6">
    <source>
        <dbReference type="Proteomes" id="UP000324767"/>
    </source>
</evidence>
<dbReference type="InterPro" id="IPR027417">
    <property type="entry name" value="P-loop_NTPase"/>
</dbReference>
<feature type="repeat" description="ANK" evidence="2">
    <location>
        <begin position="898"/>
        <end position="930"/>
    </location>
</feature>
<dbReference type="InterPro" id="IPR002110">
    <property type="entry name" value="Ankyrin_rpt"/>
</dbReference>
<feature type="domain" description="DUF7708" evidence="3">
    <location>
        <begin position="69"/>
        <end position="205"/>
    </location>
</feature>
<dbReference type="PANTHER" id="PTHR10039:SF10">
    <property type="entry name" value="NACHT DOMAIN-CONTAINING PROTEIN"/>
    <property type="match status" value="1"/>
</dbReference>
<name>A0A5M8PAZ2_9LECA</name>
<keyword evidence="1" id="KW-0677">Repeat</keyword>
<dbReference type="SMART" id="SM00248">
    <property type="entry name" value="ANK"/>
    <property type="match status" value="8"/>
</dbReference>
<dbReference type="SUPFAM" id="SSF48403">
    <property type="entry name" value="Ankyrin repeat"/>
    <property type="match status" value="1"/>
</dbReference>
<dbReference type="OrthoDB" id="4062651at2759"/>
<dbReference type="Pfam" id="PF24883">
    <property type="entry name" value="NPHP3_N"/>
    <property type="match status" value="1"/>
</dbReference>
<reference evidence="5 6" key="1">
    <citation type="submission" date="2019-09" db="EMBL/GenBank/DDBJ databases">
        <title>The hologenome of the rock-dwelling lichen Lasallia pustulata.</title>
        <authorList>
            <person name="Greshake Tzovaras B."/>
            <person name="Segers F."/>
            <person name="Bicker A."/>
            <person name="Dal Grande F."/>
            <person name="Otte J."/>
            <person name="Hankeln T."/>
            <person name="Schmitt I."/>
            <person name="Ebersberger I."/>
        </authorList>
    </citation>
    <scope>NUCLEOTIDE SEQUENCE [LARGE SCALE GENOMIC DNA]</scope>
    <source>
        <strain evidence="5">A1-1</strain>
    </source>
</reference>
<dbReference type="Pfam" id="PF12796">
    <property type="entry name" value="Ank_2"/>
    <property type="match status" value="3"/>
</dbReference>
<keyword evidence="2" id="KW-0040">ANK repeat</keyword>
<dbReference type="PROSITE" id="PS50297">
    <property type="entry name" value="ANK_REP_REGION"/>
    <property type="match status" value="5"/>
</dbReference>
<dbReference type="InterPro" id="IPR056884">
    <property type="entry name" value="NPHP3-like_N"/>
</dbReference>
<gene>
    <name evidence="5" type="ORF">FRX48_09798</name>
</gene>
<feature type="repeat" description="ANK" evidence="2">
    <location>
        <begin position="1070"/>
        <end position="1102"/>
    </location>
</feature>
<feature type="domain" description="Nephrocystin 3-like N-terminal" evidence="4">
    <location>
        <begin position="279"/>
        <end position="440"/>
    </location>
</feature>
<dbReference type="Gene3D" id="3.40.50.300">
    <property type="entry name" value="P-loop containing nucleotide triphosphate hydrolases"/>
    <property type="match status" value="1"/>
</dbReference>
<evidence type="ECO:0000256" key="1">
    <source>
        <dbReference type="ARBA" id="ARBA00022737"/>
    </source>
</evidence>
<dbReference type="Pfam" id="PF24809">
    <property type="entry name" value="DUF7708"/>
    <property type="match status" value="1"/>
</dbReference>
<dbReference type="AlphaFoldDB" id="A0A5M8PAZ2"/>